<feature type="transmembrane region" description="Helical" evidence="1">
    <location>
        <begin position="34"/>
        <end position="55"/>
    </location>
</feature>
<dbReference type="EMBL" id="FUXA01000021">
    <property type="protein sequence ID" value="SKA04084.1"/>
    <property type="molecule type" value="Genomic_DNA"/>
</dbReference>
<reference evidence="2 3" key="1">
    <citation type="submission" date="2017-02" db="EMBL/GenBank/DDBJ databases">
        <authorList>
            <person name="Peterson S.W."/>
        </authorList>
    </citation>
    <scope>NUCLEOTIDE SEQUENCE [LARGE SCALE GENOMIC DNA]</scope>
    <source>
        <strain evidence="2 3">ATCC 17233</strain>
    </source>
</reference>
<gene>
    <name evidence="2" type="ORF">SAMN02745110_02423</name>
</gene>
<evidence type="ECO:0000313" key="3">
    <source>
        <dbReference type="Proteomes" id="UP000189857"/>
    </source>
</evidence>
<dbReference type="AlphaFoldDB" id="A0A1T4QK62"/>
<sequence>MILNAITAAIWIFITAMNLYSLNEYSHVNTFSPYFTGALALFYTGMTLGCACKYAKAKKLERGE</sequence>
<evidence type="ECO:0000256" key="1">
    <source>
        <dbReference type="SAM" id="Phobius"/>
    </source>
</evidence>
<keyword evidence="1" id="KW-1133">Transmembrane helix</keyword>
<proteinExistence type="predicted"/>
<keyword evidence="1" id="KW-0812">Transmembrane</keyword>
<organism evidence="2 3">
    <name type="scientific">Eubacterium ruminantium</name>
    <dbReference type="NCBI Taxonomy" id="42322"/>
    <lineage>
        <taxon>Bacteria</taxon>
        <taxon>Bacillati</taxon>
        <taxon>Bacillota</taxon>
        <taxon>Clostridia</taxon>
        <taxon>Eubacteriales</taxon>
        <taxon>Eubacteriaceae</taxon>
        <taxon>Eubacterium</taxon>
    </lineage>
</organism>
<accession>A0A1T4QK62</accession>
<keyword evidence="1" id="KW-0472">Membrane</keyword>
<keyword evidence="3" id="KW-1185">Reference proteome</keyword>
<dbReference type="Proteomes" id="UP000189857">
    <property type="component" value="Unassembled WGS sequence"/>
</dbReference>
<dbReference type="OrthoDB" id="9917537at2"/>
<dbReference type="RefSeq" id="WP_078788206.1">
    <property type="nucleotide sequence ID" value="NZ_FMTO01000021.1"/>
</dbReference>
<feature type="transmembrane region" description="Helical" evidence="1">
    <location>
        <begin position="5"/>
        <end position="22"/>
    </location>
</feature>
<protein>
    <submittedName>
        <fullName evidence="2">Uncharacterized protein</fullName>
    </submittedName>
</protein>
<name>A0A1T4QK62_9FIRM</name>
<evidence type="ECO:0000313" key="2">
    <source>
        <dbReference type="EMBL" id="SKA04084.1"/>
    </source>
</evidence>